<evidence type="ECO:0000313" key="2">
    <source>
        <dbReference type="EMBL" id="MFC4195120.1"/>
    </source>
</evidence>
<accession>A0ABV8NDR5</accession>
<comment type="caution">
    <text evidence="2">The sequence shown here is derived from an EMBL/GenBank/DDBJ whole genome shotgun (WGS) entry which is preliminary data.</text>
</comment>
<name>A0ABV8NDR5_9SPHI</name>
<reference evidence="3" key="1">
    <citation type="journal article" date="2019" name="Int. J. Syst. Evol. Microbiol.">
        <title>The Global Catalogue of Microorganisms (GCM) 10K type strain sequencing project: providing services to taxonomists for standard genome sequencing and annotation.</title>
        <authorList>
            <consortium name="The Broad Institute Genomics Platform"/>
            <consortium name="The Broad Institute Genome Sequencing Center for Infectious Disease"/>
            <person name="Wu L."/>
            <person name="Ma J."/>
        </authorList>
    </citation>
    <scope>NUCLEOTIDE SEQUENCE [LARGE SCALE GENOMIC DNA]</scope>
    <source>
        <strain evidence="3">CCM 8689</strain>
    </source>
</reference>
<keyword evidence="3" id="KW-1185">Reference proteome</keyword>
<dbReference type="EMBL" id="JBHSBY010000004">
    <property type="protein sequence ID" value="MFC4195120.1"/>
    <property type="molecule type" value="Genomic_DNA"/>
</dbReference>
<dbReference type="SUPFAM" id="SSF50969">
    <property type="entry name" value="YVTN repeat-like/Quinoprotein amine dehydrogenase"/>
    <property type="match status" value="1"/>
</dbReference>
<dbReference type="PROSITE" id="PS51257">
    <property type="entry name" value="PROKAR_LIPOPROTEIN"/>
    <property type="match status" value="1"/>
</dbReference>
<dbReference type="InterPro" id="IPR007788">
    <property type="entry name" value="QCT"/>
</dbReference>
<dbReference type="PANTHER" id="PTHR31270:SF1">
    <property type="entry name" value="GLUTAMINYL-PEPTIDE CYCLOTRANSFERASE"/>
    <property type="match status" value="1"/>
</dbReference>
<gene>
    <name evidence="2" type="ORF">ACFOUY_00235</name>
</gene>
<dbReference type="PANTHER" id="PTHR31270">
    <property type="entry name" value="GLUTAMINYL-PEPTIDE CYCLOTRANSFERASE"/>
    <property type="match status" value="1"/>
</dbReference>
<dbReference type="Pfam" id="PF05096">
    <property type="entry name" value="Glu_cyclase_2"/>
    <property type="match status" value="1"/>
</dbReference>
<sequence length="360" mass="40301">MLFGLKINHLKTLLFIAVVMSLASSCNNHSSTGTYRSFISPLIGLNVKSGNDFDVQVLFGKEKKVDSVVYLIDTVKTVSKTDTAAIKLRTEGLKLGNHLLTAKIYNGGESEDLTSNINILAAKAPDLYTYKVISKLPHDTSAYVEGLEYHDGFFYEGTGEKGNSDLRKVNLQTGKVLQRAKLDTALFGEGITIIGNKIFQLTWMDKKAFVYDKNTFKQVAELQYNREGWGLAFDGQKILASDGSNTIYFLDKDNYQQIGSIEVYDDKAEIRQLNELEFIDGKIYANVYQTNTIVIINPENGAVEGKIDLTGIFPVADYYKTDDARGNNVLNGIAYDKARKRLFVAGKKWPYIFEIQILKK</sequence>
<evidence type="ECO:0000256" key="1">
    <source>
        <dbReference type="SAM" id="SignalP"/>
    </source>
</evidence>
<feature type="signal peptide" evidence="1">
    <location>
        <begin position="1"/>
        <end position="30"/>
    </location>
</feature>
<dbReference type="InterPro" id="IPR011044">
    <property type="entry name" value="Quino_amine_DH_bsu"/>
</dbReference>
<dbReference type="Proteomes" id="UP001595792">
    <property type="component" value="Unassembled WGS sequence"/>
</dbReference>
<dbReference type="RefSeq" id="WP_378958433.1">
    <property type="nucleotide sequence ID" value="NZ_JBHRXC010000016.1"/>
</dbReference>
<dbReference type="InterPro" id="IPR015943">
    <property type="entry name" value="WD40/YVTN_repeat-like_dom_sf"/>
</dbReference>
<keyword evidence="1" id="KW-0732">Signal</keyword>
<proteinExistence type="predicted"/>
<evidence type="ECO:0000313" key="3">
    <source>
        <dbReference type="Proteomes" id="UP001595792"/>
    </source>
</evidence>
<feature type="chain" id="PRO_5046870910" evidence="1">
    <location>
        <begin position="31"/>
        <end position="360"/>
    </location>
</feature>
<protein>
    <submittedName>
        <fullName evidence="2">Glutaminyl-peptide cyclotransferase</fullName>
    </submittedName>
</protein>
<dbReference type="Gene3D" id="2.130.10.10">
    <property type="entry name" value="YVTN repeat-like/Quinoprotein amine dehydrogenase"/>
    <property type="match status" value="1"/>
</dbReference>
<organism evidence="2 3">
    <name type="scientific">Pedobacter jamesrossensis</name>
    <dbReference type="NCBI Taxonomy" id="1908238"/>
    <lineage>
        <taxon>Bacteria</taxon>
        <taxon>Pseudomonadati</taxon>
        <taxon>Bacteroidota</taxon>
        <taxon>Sphingobacteriia</taxon>
        <taxon>Sphingobacteriales</taxon>
        <taxon>Sphingobacteriaceae</taxon>
        <taxon>Pedobacter</taxon>
    </lineage>
</organism>